<dbReference type="InterPro" id="IPR023079">
    <property type="entry name" value="SBPase"/>
</dbReference>
<feature type="binding site" evidence="7">
    <location>
        <position position="86"/>
    </location>
    <ligand>
        <name>Mg(2+)</name>
        <dbReference type="ChEBI" id="CHEBI:18420"/>
        <label>2</label>
    </ligand>
</feature>
<dbReference type="InterPro" id="IPR000146">
    <property type="entry name" value="FBPase_class-1"/>
</dbReference>
<dbReference type="PANTHER" id="PTHR11556:SF35">
    <property type="entry name" value="SEDOHEPTULOSE-1,7-BISPHOSPHATASE, CHLOROPLASTIC"/>
    <property type="match status" value="1"/>
</dbReference>
<keyword evidence="2 7" id="KW-0479">Metal-binding</keyword>
<evidence type="ECO:0000256" key="3">
    <source>
        <dbReference type="ARBA" id="ARBA00022801"/>
    </source>
</evidence>
<keyword evidence="3 7" id="KW-0378">Hydrolase</keyword>
<dbReference type="SUPFAM" id="SSF56655">
    <property type="entry name" value="Carbohydrate phosphatase"/>
    <property type="match status" value="1"/>
</dbReference>
<dbReference type="EC" id="3.1.3.11" evidence="7"/>
<organism evidence="10 11">
    <name type="scientific">Halostagnicola kamekurae</name>
    <dbReference type="NCBI Taxonomy" id="619731"/>
    <lineage>
        <taxon>Archaea</taxon>
        <taxon>Methanobacteriati</taxon>
        <taxon>Methanobacteriota</taxon>
        <taxon>Stenosarchaea group</taxon>
        <taxon>Halobacteria</taxon>
        <taxon>Halobacteriales</taxon>
        <taxon>Natrialbaceae</taxon>
        <taxon>Halostagnicola</taxon>
    </lineage>
</organism>
<dbReference type="GO" id="GO:0000287">
    <property type="term" value="F:magnesium ion binding"/>
    <property type="evidence" value="ECO:0007669"/>
    <property type="project" value="UniProtKB-UniRule"/>
</dbReference>
<dbReference type="GO" id="GO:0006094">
    <property type="term" value="P:gluconeogenesis"/>
    <property type="evidence" value="ECO:0007669"/>
    <property type="project" value="UniProtKB-UniRule"/>
</dbReference>
<evidence type="ECO:0000259" key="8">
    <source>
        <dbReference type="Pfam" id="PF00316"/>
    </source>
</evidence>
<protein>
    <recommendedName>
        <fullName evidence="7">Fructose-1,6-bisphosphatase class 1</fullName>
        <shortName evidence="7">FBPase class 1</shortName>
        <ecNumber evidence="7">3.1.3.11</ecNumber>
    </recommendedName>
    <alternativeName>
        <fullName evidence="7">D-fructose-1,6-bisphosphate 1-phosphohydrolase class 1</fullName>
    </alternativeName>
</protein>
<dbReference type="HAMAP" id="MF_01855">
    <property type="entry name" value="FBPase_class1"/>
    <property type="match status" value="1"/>
</dbReference>
<evidence type="ECO:0000256" key="2">
    <source>
        <dbReference type="ARBA" id="ARBA00022723"/>
    </source>
</evidence>
<evidence type="ECO:0000259" key="9">
    <source>
        <dbReference type="Pfam" id="PF18913"/>
    </source>
</evidence>
<feature type="binding site" evidence="7">
    <location>
        <position position="66"/>
    </location>
    <ligand>
        <name>Mg(2+)</name>
        <dbReference type="ChEBI" id="CHEBI:18420"/>
        <label>1</label>
    </ligand>
</feature>
<evidence type="ECO:0000313" key="10">
    <source>
        <dbReference type="EMBL" id="SFS55507.1"/>
    </source>
</evidence>
<feature type="domain" description="Fructose-1-6-bisphosphatase class 1 C-terminal" evidence="9">
    <location>
        <begin position="155"/>
        <end position="275"/>
    </location>
</feature>
<keyword evidence="4 7" id="KW-0460">Magnesium</keyword>
<feature type="domain" description="Fructose-1-6-bisphosphatase class I N-terminal" evidence="8">
    <location>
        <begin position="15"/>
        <end position="143"/>
    </location>
</feature>
<comment type="similarity">
    <text evidence="1 7">Belongs to the FBPase class 1 family.</text>
</comment>
<dbReference type="GO" id="GO:0006000">
    <property type="term" value="P:fructose metabolic process"/>
    <property type="evidence" value="ECO:0007669"/>
    <property type="project" value="TreeGrafter"/>
</dbReference>
<dbReference type="GO" id="GO:0005737">
    <property type="term" value="C:cytoplasm"/>
    <property type="evidence" value="ECO:0007669"/>
    <property type="project" value="UniProtKB-SubCell"/>
</dbReference>
<keyword evidence="7" id="KW-0963">Cytoplasm</keyword>
<accession>A0A1I6QSJ8</accession>
<feature type="binding site" evidence="7">
    <location>
        <position position="190"/>
    </location>
    <ligand>
        <name>substrate</name>
    </ligand>
</feature>
<dbReference type="AlphaFoldDB" id="A0A1I6QSJ8"/>
<dbReference type="GO" id="GO:0006002">
    <property type="term" value="P:fructose 6-phosphate metabolic process"/>
    <property type="evidence" value="ECO:0007669"/>
    <property type="project" value="TreeGrafter"/>
</dbReference>
<evidence type="ECO:0000256" key="7">
    <source>
        <dbReference type="HAMAP-Rule" id="MF_01855"/>
    </source>
</evidence>
<comment type="cofactor">
    <cofactor evidence="7">
        <name>Mg(2+)</name>
        <dbReference type="ChEBI" id="CHEBI:18420"/>
    </cofactor>
    <text evidence="7">Binds 2 magnesium ions per subunit.</text>
</comment>
<dbReference type="Pfam" id="PF00316">
    <property type="entry name" value="FBPase"/>
    <property type="match status" value="1"/>
</dbReference>
<keyword evidence="5 7" id="KW-0119">Carbohydrate metabolism</keyword>
<dbReference type="Proteomes" id="UP000199199">
    <property type="component" value="Unassembled WGS sequence"/>
</dbReference>
<dbReference type="GO" id="GO:0042132">
    <property type="term" value="F:fructose 1,6-bisphosphate 1-phosphatase activity"/>
    <property type="evidence" value="ECO:0007669"/>
    <property type="project" value="UniProtKB-UniRule"/>
</dbReference>
<evidence type="ECO:0000256" key="4">
    <source>
        <dbReference type="ARBA" id="ARBA00022842"/>
    </source>
</evidence>
<dbReference type="Gene3D" id="3.40.190.80">
    <property type="match status" value="1"/>
</dbReference>
<comment type="catalytic activity">
    <reaction evidence="7">
        <text>beta-D-fructose 1,6-bisphosphate + H2O = beta-D-fructose 6-phosphate + phosphate</text>
        <dbReference type="Rhea" id="RHEA:11064"/>
        <dbReference type="ChEBI" id="CHEBI:15377"/>
        <dbReference type="ChEBI" id="CHEBI:32966"/>
        <dbReference type="ChEBI" id="CHEBI:43474"/>
        <dbReference type="ChEBI" id="CHEBI:57634"/>
        <dbReference type="EC" id="3.1.3.11"/>
    </reaction>
</comment>
<dbReference type="Pfam" id="PF18913">
    <property type="entry name" value="FBPase_C"/>
    <property type="match status" value="1"/>
</dbReference>
<gene>
    <name evidence="7" type="primary">fbp</name>
    <name evidence="10" type="ORF">SAMN04488556_1521</name>
</gene>
<feature type="binding site" evidence="7">
    <location>
        <position position="226"/>
    </location>
    <ligand>
        <name>Mg(2+)</name>
        <dbReference type="ChEBI" id="CHEBI:18420"/>
        <label>2</label>
    </ligand>
</feature>
<feature type="binding site" evidence="7">
    <location>
        <position position="83"/>
    </location>
    <ligand>
        <name>Mg(2+)</name>
        <dbReference type="ChEBI" id="CHEBI:18420"/>
        <label>2</label>
    </ligand>
</feature>
<dbReference type="InterPro" id="IPR044015">
    <property type="entry name" value="FBPase_C_dom"/>
</dbReference>
<dbReference type="OrthoDB" id="146513at2157"/>
<dbReference type="GO" id="GO:0005986">
    <property type="term" value="P:sucrose biosynthetic process"/>
    <property type="evidence" value="ECO:0007669"/>
    <property type="project" value="TreeGrafter"/>
</dbReference>
<dbReference type="InterPro" id="IPR033391">
    <property type="entry name" value="FBPase_N"/>
</dbReference>
<dbReference type="PIRSF" id="PIRSF000904">
    <property type="entry name" value="FBPtase_SBPase"/>
    <property type="match status" value="1"/>
</dbReference>
<feature type="binding site" evidence="7">
    <location>
        <position position="83"/>
    </location>
    <ligand>
        <name>Mg(2+)</name>
        <dbReference type="ChEBI" id="CHEBI:18420"/>
        <label>1</label>
    </ligand>
</feature>
<evidence type="ECO:0000256" key="5">
    <source>
        <dbReference type="ARBA" id="ARBA00023277"/>
    </source>
</evidence>
<feature type="binding site" evidence="7">
    <location>
        <begin position="86"/>
        <end position="89"/>
    </location>
    <ligand>
        <name>substrate</name>
    </ligand>
</feature>
<name>A0A1I6QSJ8_9EURY</name>
<dbReference type="PANTHER" id="PTHR11556">
    <property type="entry name" value="FRUCTOSE-1,6-BISPHOSPHATASE-RELATED"/>
    <property type="match status" value="1"/>
</dbReference>
<comment type="caution">
    <text evidence="7">Lacks conserved residue(s) required for the propagation of feature annotation.</text>
</comment>
<sequence>MTAVDPIVDALVSSVPDVREKLRTARGKTATENPSGDVQSAADREIDRLFRERVSALEAVGAYASEEREAVEDVGDGFSVAIDPLDGSSNLRSNNIVGTVVGIYDGPLPASGRDLVASMVLLYGPYTTITVAVDGTVTRHVVDDGRIVDSSPVAIPDEGDICGFAGSTNEWPEAVRDCWSEFHRKHKLRYTGAMVADINHLLVDGGVVGYPERTTSPSGDLRLQYEANPIAYIVEAAGGQSSTGQKSILDRTPETLHEHTPAYFGNAERIGLLESTLS</sequence>
<comment type="pathway">
    <text evidence="6">Carbohydrate biosynthesis.</text>
</comment>
<dbReference type="GO" id="GO:0030388">
    <property type="term" value="P:fructose 1,6-bisphosphate metabolic process"/>
    <property type="evidence" value="ECO:0007669"/>
    <property type="project" value="TreeGrafter"/>
</dbReference>
<evidence type="ECO:0000313" key="11">
    <source>
        <dbReference type="Proteomes" id="UP000199199"/>
    </source>
</evidence>
<dbReference type="RefSeq" id="WP_092903155.1">
    <property type="nucleotide sequence ID" value="NZ_FOZS01000001.1"/>
</dbReference>
<evidence type="ECO:0000256" key="1">
    <source>
        <dbReference type="ARBA" id="ARBA00010941"/>
    </source>
</evidence>
<reference evidence="11" key="1">
    <citation type="submission" date="2016-10" db="EMBL/GenBank/DDBJ databases">
        <authorList>
            <person name="Varghese N."/>
            <person name="Submissions S."/>
        </authorList>
    </citation>
    <scope>NUCLEOTIDE SEQUENCE [LARGE SCALE GENOMIC DNA]</scope>
    <source>
        <strain evidence="11">DSM 22427</strain>
    </source>
</reference>
<dbReference type="EMBL" id="FOZS01000001">
    <property type="protein sequence ID" value="SFS55507.1"/>
    <property type="molecule type" value="Genomic_DNA"/>
</dbReference>
<dbReference type="PRINTS" id="PR01958">
    <property type="entry name" value="S17BPHPHTASE"/>
</dbReference>
<evidence type="ECO:0000256" key="6">
    <source>
        <dbReference type="ARBA" id="ARBA00024331"/>
    </source>
</evidence>
<comment type="subcellular location">
    <subcellularLocation>
        <location evidence="7">Cytoplasm</location>
    </subcellularLocation>
</comment>
<dbReference type="Gene3D" id="3.30.540.10">
    <property type="entry name" value="Fructose-1,6-Bisphosphatase, subunit A, domain 1"/>
    <property type="match status" value="1"/>
</dbReference>
<feature type="binding site" evidence="7">
    <location>
        <position position="85"/>
    </location>
    <ligand>
        <name>Mg(2+)</name>
        <dbReference type="ChEBI" id="CHEBI:18420"/>
        <label>1</label>
    </ligand>
</feature>
<comment type="subunit">
    <text evidence="7">Homotetramer.</text>
</comment>
<keyword evidence="11" id="KW-1185">Reference proteome</keyword>
<proteinExistence type="inferred from homology"/>